<name>A0AAJ5BCE8_MYRPR</name>
<dbReference type="KEGG" id="mpw:MPR_0273"/>
<dbReference type="RefSeq" id="WP_139177093.1">
    <property type="nucleotide sequence ID" value="NZ_CP010817.1"/>
</dbReference>
<reference evidence="2 3" key="1">
    <citation type="submission" date="2016-10" db="EMBL/GenBank/DDBJ databases">
        <authorList>
            <person name="Varghese N."/>
            <person name="Submissions S."/>
        </authorList>
    </citation>
    <scope>NUCLEOTIDE SEQUENCE [LARGE SCALE GENOMIC DNA]</scope>
    <source>
        <strain evidence="3">DSM 19823 / KCTC 23066 / CCTCC M 208030 / D25</strain>
    </source>
</reference>
<gene>
    <name evidence="2" type="ORF">SAMN04488089_101220</name>
</gene>
<sequence length="236" mass="26735">MKQIIALLVLVCTAISMNAQEQELREEIILQGYPFKIYTQIIKTDTTEETDYIIVGDISRTALSAEVRDLSTNTTITNGIYRKNDTELHHIEYDLINNKLHHKVYTPNDKGILMKVKEVRDLTEHPADLPPKFKDNKPIAPVFPGGDRALVEWTYHNIISILNEENIQLASDARLTLSVNLDGTAEPINMYLLEVPSTIEDKILQQVKNMPLFITKVQGYNVSGMVIIPIGAFMQD</sequence>
<proteinExistence type="predicted"/>
<organism evidence="2 3">
    <name type="scientific">Myroides profundi</name>
    <dbReference type="NCBI Taxonomy" id="480520"/>
    <lineage>
        <taxon>Bacteria</taxon>
        <taxon>Pseudomonadati</taxon>
        <taxon>Bacteroidota</taxon>
        <taxon>Flavobacteriia</taxon>
        <taxon>Flavobacteriales</taxon>
        <taxon>Flavobacteriaceae</taxon>
        <taxon>Myroides</taxon>
    </lineage>
</organism>
<accession>A0AAJ5BCE8</accession>
<comment type="caution">
    <text evidence="2">The sequence shown here is derived from an EMBL/GenBank/DDBJ whole genome shotgun (WGS) entry which is preliminary data.</text>
</comment>
<evidence type="ECO:0000256" key="1">
    <source>
        <dbReference type="SAM" id="SignalP"/>
    </source>
</evidence>
<protein>
    <recommendedName>
        <fullName evidence="4">Gliding motility-associated protein GldM C-terminal domain-containing protein</fullName>
    </recommendedName>
</protein>
<dbReference type="Proteomes" id="UP000183496">
    <property type="component" value="Unassembled WGS sequence"/>
</dbReference>
<keyword evidence="3" id="KW-1185">Reference proteome</keyword>
<evidence type="ECO:0000313" key="3">
    <source>
        <dbReference type="Proteomes" id="UP000183496"/>
    </source>
</evidence>
<keyword evidence="1" id="KW-0732">Signal</keyword>
<feature type="signal peptide" evidence="1">
    <location>
        <begin position="1"/>
        <end position="21"/>
    </location>
</feature>
<evidence type="ECO:0008006" key="4">
    <source>
        <dbReference type="Google" id="ProtNLM"/>
    </source>
</evidence>
<dbReference type="EMBL" id="FOFY01000001">
    <property type="protein sequence ID" value="SEP97106.1"/>
    <property type="molecule type" value="Genomic_DNA"/>
</dbReference>
<evidence type="ECO:0000313" key="2">
    <source>
        <dbReference type="EMBL" id="SEP97106.1"/>
    </source>
</evidence>
<dbReference type="AlphaFoldDB" id="A0AAJ5BCE8"/>
<feature type="chain" id="PRO_5042504835" description="Gliding motility-associated protein GldM C-terminal domain-containing protein" evidence="1">
    <location>
        <begin position="22"/>
        <end position="236"/>
    </location>
</feature>